<proteinExistence type="inferred from homology"/>
<dbReference type="RefSeq" id="WP_184813956.1">
    <property type="nucleotide sequence ID" value="NZ_JACHJQ010000006.1"/>
</dbReference>
<dbReference type="InterPro" id="IPR029052">
    <property type="entry name" value="Metallo-depent_PP-like"/>
</dbReference>
<evidence type="ECO:0000313" key="11">
    <source>
        <dbReference type="Proteomes" id="UP000520767"/>
    </source>
</evidence>
<dbReference type="InterPro" id="IPR026843">
    <property type="entry name" value="SbcD_C"/>
</dbReference>
<dbReference type="GO" id="GO:0006310">
    <property type="term" value="P:DNA recombination"/>
    <property type="evidence" value="ECO:0007669"/>
    <property type="project" value="UniProtKB-KW"/>
</dbReference>
<evidence type="ECO:0000256" key="2">
    <source>
        <dbReference type="ARBA" id="ARBA00011322"/>
    </source>
</evidence>
<organism evidence="10 11">
    <name type="scientific">Actinophytocola algeriensis</name>
    <dbReference type="NCBI Taxonomy" id="1768010"/>
    <lineage>
        <taxon>Bacteria</taxon>
        <taxon>Bacillati</taxon>
        <taxon>Actinomycetota</taxon>
        <taxon>Actinomycetes</taxon>
        <taxon>Pseudonocardiales</taxon>
        <taxon>Pseudonocardiaceae</taxon>
    </lineage>
</organism>
<dbReference type="GO" id="GO:0006260">
    <property type="term" value="P:DNA replication"/>
    <property type="evidence" value="ECO:0007669"/>
    <property type="project" value="UniProtKB-KW"/>
</dbReference>
<dbReference type="PANTHER" id="PTHR30337">
    <property type="entry name" value="COMPONENT OF ATP-DEPENDENT DSDNA EXONUCLEASE"/>
    <property type="match status" value="1"/>
</dbReference>
<dbReference type="GO" id="GO:0008408">
    <property type="term" value="F:3'-5' exonuclease activity"/>
    <property type="evidence" value="ECO:0007669"/>
    <property type="project" value="InterPro"/>
</dbReference>
<evidence type="ECO:0000256" key="7">
    <source>
        <dbReference type="RuleBase" id="RU363069"/>
    </source>
</evidence>
<dbReference type="AlphaFoldDB" id="A0A7W7QAC3"/>
<keyword evidence="7" id="KW-0255">Endonuclease</keyword>
<evidence type="ECO:0000259" key="9">
    <source>
        <dbReference type="Pfam" id="PF12320"/>
    </source>
</evidence>
<dbReference type="EMBL" id="JACHJQ010000006">
    <property type="protein sequence ID" value="MBB4909910.1"/>
    <property type="molecule type" value="Genomic_DNA"/>
</dbReference>
<keyword evidence="11" id="KW-1185">Reference proteome</keyword>
<dbReference type="Proteomes" id="UP000520767">
    <property type="component" value="Unassembled WGS sequence"/>
</dbReference>
<comment type="subunit">
    <text evidence="2 7">Heterodimer of SbcC and SbcD.</text>
</comment>
<dbReference type="InterPro" id="IPR041796">
    <property type="entry name" value="Mre11_N"/>
</dbReference>
<dbReference type="NCBIfam" id="TIGR00619">
    <property type="entry name" value="sbcd"/>
    <property type="match status" value="1"/>
</dbReference>
<keyword evidence="7" id="KW-0235">DNA replication</keyword>
<keyword evidence="7" id="KW-0233">DNA recombination</keyword>
<comment type="similarity">
    <text evidence="1 7">Belongs to the SbcD family.</text>
</comment>
<dbReference type="InterPro" id="IPR004593">
    <property type="entry name" value="SbcD"/>
</dbReference>
<dbReference type="PANTHER" id="PTHR30337:SF0">
    <property type="entry name" value="NUCLEASE SBCCD SUBUNIT D"/>
    <property type="match status" value="1"/>
</dbReference>
<name>A0A7W7QAC3_9PSEU</name>
<feature type="domain" description="Nuclease SbcCD subunit D C-terminal" evidence="9">
    <location>
        <begin position="278"/>
        <end position="362"/>
    </location>
</feature>
<dbReference type="Pfam" id="PF00149">
    <property type="entry name" value="Metallophos"/>
    <property type="match status" value="1"/>
</dbReference>
<dbReference type="Gene3D" id="3.60.21.10">
    <property type="match status" value="1"/>
</dbReference>
<evidence type="ECO:0000259" key="8">
    <source>
        <dbReference type="Pfam" id="PF00149"/>
    </source>
</evidence>
<sequence length="381" mass="41342">MKILHTADWHVGKVLKNQPRIDEQRAVLRDLVRVADEEDVDLVIVAGDLFETAAPSPQAQGLVMQTLMALRAEGRHVVVLAGNHDNARLVQDVYRPVLGELGMHVVGTPQRPDRGGSVTLKARSGEQAVVAALPFLSHRVAVRAAEVLLHAPSQHNQDYANRMRSIIGMLCADFSGDTVNLVTTHATMLGGRWGGGERQVQLLGYEVPPDTFPVSTHYAALGHLHRYQEIGGPCPIAYSGSPIALDFGEEDNTSVALIVHVTPDTRATVRPVPLTGGRRLATLRGTFDEVVAAGEEAGDAFLRVILKEKAKAGIADMVREKLPNTLDVQIDENFRARAQSGAVKSRVGRSPTDLFADFLSEKEIDDPRLGAMFAELLEEST</sequence>
<keyword evidence="6 7" id="KW-0269">Exonuclease</keyword>
<evidence type="ECO:0000256" key="4">
    <source>
        <dbReference type="ARBA" id="ARBA00022722"/>
    </source>
</evidence>
<evidence type="ECO:0000256" key="3">
    <source>
        <dbReference type="ARBA" id="ARBA00013365"/>
    </source>
</evidence>
<comment type="caution">
    <text evidence="10">The sequence shown here is derived from an EMBL/GenBank/DDBJ whole genome shotgun (WGS) entry which is preliminary data.</text>
</comment>
<dbReference type="GO" id="GO:0004519">
    <property type="term" value="F:endonuclease activity"/>
    <property type="evidence" value="ECO:0007669"/>
    <property type="project" value="UniProtKB-KW"/>
</dbReference>
<evidence type="ECO:0000256" key="6">
    <source>
        <dbReference type="ARBA" id="ARBA00022839"/>
    </source>
</evidence>
<dbReference type="Pfam" id="PF12320">
    <property type="entry name" value="SbcD_C"/>
    <property type="match status" value="1"/>
</dbReference>
<dbReference type="CDD" id="cd00840">
    <property type="entry name" value="MPP_Mre11_N"/>
    <property type="match status" value="1"/>
</dbReference>
<dbReference type="InterPro" id="IPR050535">
    <property type="entry name" value="DNA_Repair-Maintenance_Comp"/>
</dbReference>
<evidence type="ECO:0000256" key="5">
    <source>
        <dbReference type="ARBA" id="ARBA00022801"/>
    </source>
</evidence>
<feature type="domain" description="Calcineurin-like phosphoesterase" evidence="8">
    <location>
        <begin position="1"/>
        <end position="201"/>
    </location>
</feature>
<dbReference type="InterPro" id="IPR004843">
    <property type="entry name" value="Calcineurin-like_PHP"/>
</dbReference>
<comment type="function">
    <text evidence="7">SbcCD cleaves DNA hairpin structures. These structures can inhibit DNA replication and are intermediates in certain DNA recombination reactions. The complex acts as a 3'-&gt;5' double strand exonuclease that can open hairpins. It also has a 5' single-strand endonuclease activity.</text>
</comment>
<gene>
    <name evidence="7" type="primary">sbcD</name>
    <name evidence="10" type="ORF">FHR82_006168</name>
</gene>
<dbReference type="SUPFAM" id="SSF56300">
    <property type="entry name" value="Metallo-dependent phosphatases"/>
    <property type="match status" value="1"/>
</dbReference>
<evidence type="ECO:0000256" key="1">
    <source>
        <dbReference type="ARBA" id="ARBA00010555"/>
    </source>
</evidence>
<evidence type="ECO:0000313" key="10">
    <source>
        <dbReference type="EMBL" id="MBB4909910.1"/>
    </source>
</evidence>
<accession>A0A7W7QAC3</accession>
<keyword evidence="5 7" id="KW-0378">Hydrolase</keyword>
<protein>
    <recommendedName>
        <fullName evidence="3 7">Nuclease SbcCD subunit D</fullName>
    </recommendedName>
</protein>
<reference evidence="10 11" key="1">
    <citation type="submission" date="2020-08" db="EMBL/GenBank/DDBJ databases">
        <title>Genomic Encyclopedia of Type Strains, Phase III (KMG-III): the genomes of soil and plant-associated and newly described type strains.</title>
        <authorList>
            <person name="Whitman W."/>
        </authorList>
    </citation>
    <scope>NUCLEOTIDE SEQUENCE [LARGE SCALE GENOMIC DNA]</scope>
    <source>
        <strain evidence="10 11">CECT 8960</strain>
    </source>
</reference>
<keyword evidence="4 7" id="KW-0540">Nuclease</keyword>